<sequence>MKQIAPVRRYRHAEGFNIALAEQPTWQRILIRIVIPLGSCGAWIAAPQPPMVIPIGAAHLLEHLLSKQLAVAFGEQSLTQYHALTSWWTTQFNTWTTKLVWSELEHALEVLCSPRFDYEWLQHEQQIITHEIRQRDAQIKYQLYRTMLETLYQQHPIRYGVTGTVADVAKISLTELQVLHQAFYQPQHMTLWLAGPSERLNQLDRSGWLEAHPNPWINDQLPEEPPHPRMPIQHIASNNPQPALRIAYKDQLTIPWLERRLTSELVLEGLLGLGSPLGKLRAQGEYSGDDYFGYSAISASHSQPQALADLMQTQLEHFALTLDEPRLDQLKRHLLLRYAIRYEQPEQLLSELQTIERQQTSLEHLYKTLTTLDVATVSQRIQQHFIPEYRTLIVAQHSG</sequence>
<dbReference type="SUPFAM" id="SSF63411">
    <property type="entry name" value="LuxS/MPP-like metallohydrolase"/>
    <property type="match status" value="2"/>
</dbReference>
<proteinExistence type="predicted"/>
<dbReference type="Gene3D" id="3.30.830.10">
    <property type="entry name" value="Metalloenzyme, LuxS/M16 peptidase-like"/>
    <property type="match status" value="2"/>
</dbReference>
<dbReference type="Proteomes" id="UP001428290">
    <property type="component" value="Unassembled WGS sequence"/>
</dbReference>
<organism evidence="1 2">
    <name type="scientific">Herpetosiphon gulosus</name>
    <dbReference type="NCBI Taxonomy" id="1973496"/>
    <lineage>
        <taxon>Bacteria</taxon>
        <taxon>Bacillati</taxon>
        <taxon>Chloroflexota</taxon>
        <taxon>Chloroflexia</taxon>
        <taxon>Herpetosiphonales</taxon>
        <taxon>Herpetosiphonaceae</taxon>
        <taxon>Herpetosiphon</taxon>
    </lineage>
</organism>
<comment type="caution">
    <text evidence="1">The sequence shown here is derived from an EMBL/GenBank/DDBJ whole genome shotgun (WGS) entry which is preliminary data.</text>
</comment>
<protein>
    <recommendedName>
        <fullName evidence="3">Insulinase family protein</fullName>
    </recommendedName>
</protein>
<gene>
    <name evidence="1" type="ORF">Hgul01_01899</name>
</gene>
<dbReference type="PANTHER" id="PTHR11851:SF134">
    <property type="entry name" value="ZINC-DEPENDENT PROTEASE"/>
    <property type="match status" value="1"/>
</dbReference>
<accession>A0ABP9WY40</accession>
<reference evidence="1 2" key="1">
    <citation type="submission" date="2024-02" db="EMBL/GenBank/DDBJ databases">
        <title>Herpetosiphon gulosus NBRC 112829.</title>
        <authorList>
            <person name="Ichikawa N."/>
            <person name="Katano-Makiyama Y."/>
            <person name="Hidaka K."/>
        </authorList>
    </citation>
    <scope>NUCLEOTIDE SEQUENCE [LARGE SCALE GENOMIC DNA]</scope>
    <source>
        <strain evidence="1 2">NBRC 112829</strain>
    </source>
</reference>
<evidence type="ECO:0008006" key="3">
    <source>
        <dbReference type="Google" id="ProtNLM"/>
    </source>
</evidence>
<evidence type="ECO:0000313" key="2">
    <source>
        <dbReference type="Proteomes" id="UP001428290"/>
    </source>
</evidence>
<dbReference type="PANTHER" id="PTHR11851">
    <property type="entry name" value="METALLOPROTEASE"/>
    <property type="match status" value="1"/>
</dbReference>
<keyword evidence="2" id="KW-1185">Reference proteome</keyword>
<dbReference type="InterPro" id="IPR050361">
    <property type="entry name" value="MPP/UQCRC_Complex"/>
</dbReference>
<dbReference type="RefSeq" id="WP_345721709.1">
    <property type="nucleotide sequence ID" value="NZ_BAABRU010000006.1"/>
</dbReference>
<evidence type="ECO:0000313" key="1">
    <source>
        <dbReference type="EMBL" id="GAA5528102.1"/>
    </source>
</evidence>
<dbReference type="InterPro" id="IPR011249">
    <property type="entry name" value="Metalloenz_LuxS/M16"/>
</dbReference>
<dbReference type="EMBL" id="BAABRU010000006">
    <property type="protein sequence ID" value="GAA5528102.1"/>
    <property type="molecule type" value="Genomic_DNA"/>
</dbReference>
<name>A0ABP9WY40_9CHLR</name>